<dbReference type="SUPFAM" id="SSF51182">
    <property type="entry name" value="RmlC-like cupins"/>
    <property type="match status" value="1"/>
</dbReference>
<evidence type="ECO:0000256" key="3">
    <source>
        <dbReference type="ARBA" id="ARBA00023211"/>
    </source>
</evidence>
<dbReference type="RefSeq" id="WP_145445579.1">
    <property type="nucleotide sequence ID" value="NZ_CP036280.1"/>
</dbReference>
<evidence type="ECO:0000256" key="6">
    <source>
        <dbReference type="ARBA" id="ARBA00044907"/>
    </source>
</evidence>
<evidence type="ECO:0000256" key="2">
    <source>
        <dbReference type="ARBA" id="ARBA00022723"/>
    </source>
</evidence>
<evidence type="ECO:0000256" key="8">
    <source>
        <dbReference type="ARBA" id="ARBA00044972"/>
    </source>
</evidence>
<evidence type="ECO:0000256" key="7">
    <source>
        <dbReference type="ARBA" id="ARBA00044951"/>
    </source>
</evidence>
<dbReference type="OrthoDB" id="271711at2"/>
<dbReference type="AlphaFoldDB" id="A0A518BWU0"/>
<dbReference type="InterPro" id="IPR014710">
    <property type="entry name" value="RmlC-like_jellyroll"/>
</dbReference>
<keyword evidence="4 9" id="KW-0413">Isomerase</keyword>
<evidence type="ECO:0000256" key="4">
    <source>
        <dbReference type="ARBA" id="ARBA00023235"/>
    </source>
</evidence>
<keyword evidence="10" id="KW-1185">Reference proteome</keyword>
<evidence type="ECO:0000256" key="5">
    <source>
        <dbReference type="ARBA" id="ARBA00023277"/>
    </source>
</evidence>
<sequence length="183" mass="20091">MQDEKVCADAVSMMADAGIRLTDRERGEIELAGFGLDNFEREGLALVVYVNGDRYCAKELVLFAGQTCPEHRHPPVELEDGRTDPGKQETFRCRAGSVYLYVEGAGDAGGIKAKVPSGSEAYYTVFHEVVLTPGDQYTIPPNTLHWFQAGPEGAVVSEFSSTSRDELDVFTDPRIQRVEAQEG</sequence>
<dbReference type="KEGG" id="mcad:Pan265_12810"/>
<accession>A0A518BWU0</accession>
<comment type="cofactor">
    <cofactor evidence="1">
        <name>Mn(2+)</name>
        <dbReference type="ChEBI" id="CHEBI:29035"/>
    </cofactor>
</comment>
<keyword evidence="3" id="KW-0464">Manganese</keyword>
<evidence type="ECO:0000256" key="1">
    <source>
        <dbReference type="ARBA" id="ARBA00001936"/>
    </source>
</evidence>
<evidence type="ECO:0000313" key="9">
    <source>
        <dbReference type="EMBL" id="QDU71431.1"/>
    </source>
</evidence>
<dbReference type="GO" id="GO:0046872">
    <property type="term" value="F:metal ion binding"/>
    <property type="evidence" value="ECO:0007669"/>
    <property type="project" value="UniProtKB-KW"/>
</dbReference>
<name>A0A518BWU0_9BACT</name>
<dbReference type="Pfam" id="PF07385">
    <property type="entry name" value="Lyx_isomer"/>
    <property type="match status" value="1"/>
</dbReference>
<proteinExistence type="inferred from homology"/>
<organism evidence="9 10">
    <name type="scientific">Mucisphaera calidilacus</name>
    <dbReference type="NCBI Taxonomy" id="2527982"/>
    <lineage>
        <taxon>Bacteria</taxon>
        <taxon>Pseudomonadati</taxon>
        <taxon>Planctomycetota</taxon>
        <taxon>Phycisphaerae</taxon>
        <taxon>Phycisphaerales</taxon>
        <taxon>Phycisphaeraceae</taxon>
        <taxon>Mucisphaera</taxon>
    </lineage>
</organism>
<protein>
    <recommendedName>
        <fullName evidence="8">D-lyxose ketol-isomerase</fullName>
        <ecNumber evidence="8">5.3.1.15</ecNumber>
    </recommendedName>
</protein>
<dbReference type="InterPro" id="IPR010864">
    <property type="entry name" value="D-lyxose_isomer"/>
</dbReference>
<dbReference type="Gene3D" id="2.60.120.10">
    <property type="entry name" value="Jelly Rolls"/>
    <property type="match status" value="1"/>
</dbReference>
<dbReference type="CDD" id="cd20308">
    <property type="entry name" value="cupin_YdaE"/>
    <property type="match status" value="1"/>
</dbReference>
<evidence type="ECO:0000313" key="10">
    <source>
        <dbReference type="Proteomes" id="UP000320386"/>
    </source>
</evidence>
<dbReference type="InterPro" id="IPR011051">
    <property type="entry name" value="RmlC_Cupin_sf"/>
</dbReference>
<dbReference type="GO" id="GO:0047828">
    <property type="term" value="F:D-lyxose ketol-isomerase activity"/>
    <property type="evidence" value="ECO:0007669"/>
    <property type="project" value="UniProtKB-EC"/>
</dbReference>
<dbReference type="Proteomes" id="UP000320386">
    <property type="component" value="Chromosome"/>
</dbReference>
<gene>
    <name evidence="9" type="ORF">Pan265_12810</name>
</gene>
<dbReference type="EC" id="5.3.1.15" evidence="8"/>
<reference evidence="9 10" key="1">
    <citation type="submission" date="2019-02" db="EMBL/GenBank/DDBJ databases">
        <title>Deep-cultivation of Planctomycetes and their phenomic and genomic characterization uncovers novel biology.</title>
        <authorList>
            <person name="Wiegand S."/>
            <person name="Jogler M."/>
            <person name="Boedeker C."/>
            <person name="Pinto D."/>
            <person name="Vollmers J."/>
            <person name="Rivas-Marin E."/>
            <person name="Kohn T."/>
            <person name="Peeters S.H."/>
            <person name="Heuer A."/>
            <person name="Rast P."/>
            <person name="Oberbeckmann S."/>
            <person name="Bunk B."/>
            <person name="Jeske O."/>
            <person name="Meyerdierks A."/>
            <person name="Storesund J.E."/>
            <person name="Kallscheuer N."/>
            <person name="Luecker S."/>
            <person name="Lage O.M."/>
            <person name="Pohl T."/>
            <person name="Merkel B.J."/>
            <person name="Hornburger P."/>
            <person name="Mueller R.-W."/>
            <person name="Bruemmer F."/>
            <person name="Labrenz M."/>
            <person name="Spormann A.M."/>
            <person name="Op den Camp H."/>
            <person name="Overmann J."/>
            <person name="Amann R."/>
            <person name="Jetten M.S.M."/>
            <person name="Mascher T."/>
            <person name="Medema M.H."/>
            <person name="Devos D.P."/>
            <person name="Kaster A.-K."/>
            <person name="Ovreas L."/>
            <person name="Rohde M."/>
            <person name="Galperin M.Y."/>
            <person name="Jogler C."/>
        </authorList>
    </citation>
    <scope>NUCLEOTIDE SEQUENCE [LARGE SCALE GENOMIC DNA]</scope>
    <source>
        <strain evidence="9 10">Pan265</strain>
    </source>
</reference>
<comment type="catalytic activity">
    <reaction evidence="6">
        <text>D-lyxose = D-xylulose</text>
        <dbReference type="Rhea" id="RHEA:14201"/>
        <dbReference type="ChEBI" id="CHEBI:16789"/>
        <dbReference type="ChEBI" id="CHEBI:17140"/>
        <dbReference type="EC" id="5.3.1.15"/>
    </reaction>
</comment>
<dbReference type="EMBL" id="CP036280">
    <property type="protein sequence ID" value="QDU71431.1"/>
    <property type="molecule type" value="Genomic_DNA"/>
</dbReference>
<keyword evidence="2" id="KW-0479">Metal-binding</keyword>
<comment type="similarity">
    <text evidence="7">Belongs to the D-lyxose ketol-isomerase family.</text>
</comment>
<keyword evidence="5" id="KW-0119">Carbohydrate metabolism</keyword>